<keyword evidence="2" id="KW-1185">Reference proteome</keyword>
<dbReference type="GO" id="GO:0005783">
    <property type="term" value="C:endoplasmic reticulum"/>
    <property type="evidence" value="ECO:0007669"/>
    <property type="project" value="TreeGrafter"/>
</dbReference>
<dbReference type="EMBL" id="JAYKXP010000046">
    <property type="protein sequence ID" value="KAK7037461.1"/>
    <property type="molecule type" value="Genomic_DNA"/>
</dbReference>
<accession>A0AAW0CGS1</accession>
<reference evidence="1 2" key="1">
    <citation type="submission" date="2024-01" db="EMBL/GenBank/DDBJ databases">
        <title>A draft genome for a cacao thread blight-causing isolate of Paramarasmius palmivorus.</title>
        <authorList>
            <person name="Baruah I.K."/>
            <person name="Bukari Y."/>
            <person name="Amoako-Attah I."/>
            <person name="Meinhardt L.W."/>
            <person name="Bailey B.A."/>
            <person name="Cohen S.P."/>
        </authorList>
    </citation>
    <scope>NUCLEOTIDE SEQUENCE [LARGE SCALE GENOMIC DNA]</scope>
    <source>
        <strain evidence="1 2">GH-12</strain>
    </source>
</reference>
<dbReference type="GO" id="GO:0055085">
    <property type="term" value="P:transmembrane transport"/>
    <property type="evidence" value="ECO:0007669"/>
    <property type="project" value="InterPro"/>
</dbReference>
<dbReference type="InterPro" id="IPR009486">
    <property type="entry name" value="Pur_nuclsid_perm"/>
</dbReference>
<organism evidence="1 2">
    <name type="scientific">Paramarasmius palmivorus</name>
    <dbReference type="NCBI Taxonomy" id="297713"/>
    <lineage>
        <taxon>Eukaryota</taxon>
        <taxon>Fungi</taxon>
        <taxon>Dikarya</taxon>
        <taxon>Basidiomycota</taxon>
        <taxon>Agaricomycotina</taxon>
        <taxon>Agaricomycetes</taxon>
        <taxon>Agaricomycetidae</taxon>
        <taxon>Agaricales</taxon>
        <taxon>Marasmiineae</taxon>
        <taxon>Marasmiaceae</taxon>
        <taxon>Paramarasmius</taxon>
    </lineage>
</organism>
<evidence type="ECO:0000313" key="1">
    <source>
        <dbReference type="EMBL" id="KAK7037461.1"/>
    </source>
</evidence>
<dbReference type="PIRSF" id="PIRSF013171">
    <property type="entry name" value="Pur_nuclsid_perm"/>
    <property type="match status" value="1"/>
</dbReference>
<dbReference type="PANTHER" id="PTHR38643">
    <property type="entry name" value="PURINE NUCLEOSIDE PERMEASE C285.05-RELATED"/>
    <property type="match status" value="1"/>
</dbReference>
<dbReference type="Pfam" id="PF06516">
    <property type="entry name" value="NUP"/>
    <property type="match status" value="1"/>
</dbReference>
<dbReference type="AlphaFoldDB" id="A0AAW0CGS1"/>
<gene>
    <name evidence="1" type="ORF">VNI00_010953</name>
</gene>
<name>A0AAW0CGS1_9AGAR</name>
<evidence type="ECO:0000313" key="2">
    <source>
        <dbReference type="Proteomes" id="UP001383192"/>
    </source>
</evidence>
<dbReference type="Proteomes" id="UP001383192">
    <property type="component" value="Unassembled WGS sequence"/>
</dbReference>
<evidence type="ECO:0008006" key="3">
    <source>
        <dbReference type="Google" id="ProtNLM"/>
    </source>
</evidence>
<proteinExistence type="predicted"/>
<comment type="caution">
    <text evidence="1">The sequence shown here is derived from an EMBL/GenBank/DDBJ whole genome shotgun (WGS) entry which is preliminary data.</text>
</comment>
<sequence length="332" mass="35665">MVLVAKWMCGTTSQNSTYWNRTFTVPGFSPRYPAAHCTNDGSICELVTGEAEVNAAATISALVYSSIFDLKETYFLIAGISGINPKHGTIGSVTFARFAIQVALQHEIDAREMPADWAAGYFPLGASSPTQYPVNIYGTEVFEVNDNLRQLAFSLAQKATLNDSAAAQAYRANYNMFGIAAEAPTFALCDTATSDNYWHGAILAEAFENTTTLFTNSTGVYCSTQQEDNATLEVLLRGTLAGLVDFSRIIIMRTASNFDRPHPGQTPIGSLLADSGGFSIGTANIYHAGVKVVQGIIEEWESRYKAGVKPDNYIGDILGSLGGTPGFGRPSL</sequence>
<dbReference type="PANTHER" id="PTHR38643:SF1">
    <property type="entry name" value="PURINE NUCLEOSIDE PERMEASE C285.05-RELATED"/>
    <property type="match status" value="1"/>
</dbReference>
<protein>
    <recommendedName>
        <fullName evidence="3">Purine nucleoside permease</fullName>
    </recommendedName>
</protein>